<feature type="active site" description="Proton acceptor" evidence="4">
    <location>
        <position position="37"/>
    </location>
</feature>
<dbReference type="CDD" id="cd09002">
    <property type="entry name" value="GH43_XYL-like"/>
    <property type="match status" value="1"/>
</dbReference>
<feature type="site" description="Important for catalytic activity, responsible for pKa modulation of the active site Glu and correct orientation of both the proton donor and substrate" evidence="5">
    <location>
        <position position="135"/>
    </location>
</feature>
<dbReference type="GO" id="GO:0004553">
    <property type="term" value="F:hydrolase activity, hydrolyzing O-glycosyl compounds"/>
    <property type="evidence" value="ECO:0007669"/>
    <property type="project" value="InterPro"/>
</dbReference>
<dbReference type="GO" id="GO:0005975">
    <property type="term" value="P:carbohydrate metabolic process"/>
    <property type="evidence" value="ECO:0007669"/>
    <property type="project" value="InterPro"/>
</dbReference>
<comment type="caution">
    <text evidence="8">The sequence shown here is derived from an EMBL/GenBank/DDBJ whole genome shotgun (WGS) entry which is preliminary data.</text>
</comment>
<evidence type="ECO:0000256" key="4">
    <source>
        <dbReference type="PIRSR" id="PIRSR606710-1"/>
    </source>
</evidence>
<feature type="domain" description="Beta-xylosidase C-terminal Concanavalin A-like" evidence="7">
    <location>
        <begin position="330"/>
        <end position="496"/>
    </location>
</feature>
<dbReference type="RefSeq" id="WP_007215285.1">
    <property type="nucleotide sequence ID" value="NZ_CABMLT010000008.1"/>
</dbReference>
<dbReference type="EMBL" id="VVYV01000040">
    <property type="protein sequence ID" value="KAA5414534.1"/>
    <property type="molecule type" value="Genomic_DNA"/>
</dbReference>
<evidence type="ECO:0000256" key="6">
    <source>
        <dbReference type="RuleBase" id="RU361187"/>
    </source>
</evidence>
<accession>A0A108TDD5</accession>
<sequence>MKRKHALLYLMFLILPWKVFSQAEVYHNPILGGDYPDPTIMREGDDYYMTHSAFDYQPGLTVFHSRDLVHWKPISHALNTYLGSVWAPDITKYKDKYYIYFTVAFPKGRKNYVTYSTSPYGPWSDPVDLKIGNIDPCHVVSEDGSRWMFMSAGKRVRLTDDGLAIVPGTEEVVYQGWQYPNDWVTEGFCLEGPKLKKIGEYYYYLNAEGGTAGPPTSHMITVARSKSINGPWENSPYNPLVHTYKNTDRWWSKGHGSLIDTPEGKWMVVYHSYENGFYNLGRQTLMEPVELTEDGWFKTYDNVDIEKAIPCPIKIQTTDNRYVKLNEFRVGLEWKFYKSYEPERITVKDKKLTFKAKGTDLRTSPPILFVAGQHAYEVETRIEIEGDVTAGIVLYYNDRFFMGTGFNKERRVRYRKGEERGSGNHKHPVTSLWLRLRNDCHIITGAYSYDGVTWNRETWGMDISGYHHNTLYEFQSVLPGLFVCGNGQAEFKEFKFTILND</sequence>
<dbReference type="InterPro" id="IPR051795">
    <property type="entry name" value="Glycosyl_Hydrlase_43"/>
</dbReference>
<gene>
    <name evidence="8" type="ORF">F2Y81_19970</name>
</gene>
<comment type="similarity">
    <text evidence="1 6">Belongs to the glycosyl hydrolase 43 family.</text>
</comment>
<evidence type="ECO:0000259" key="7">
    <source>
        <dbReference type="Pfam" id="PF17851"/>
    </source>
</evidence>
<dbReference type="AlphaFoldDB" id="A0A108TDD5"/>
<dbReference type="Pfam" id="PF04616">
    <property type="entry name" value="Glyco_hydro_43"/>
    <property type="match status" value="1"/>
</dbReference>
<dbReference type="Proteomes" id="UP000448877">
    <property type="component" value="Unassembled WGS sequence"/>
</dbReference>
<dbReference type="Gene3D" id="2.60.120.200">
    <property type="match status" value="1"/>
</dbReference>
<keyword evidence="3 6" id="KW-0326">Glycosidase</keyword>
<evidence type="ECO:0000256" key="1">
    <source>
        <dbReference type="ARBA" id="ARBA00009865"/>
    </source>
</evidence>
<organism evidence="8 9">
    <name type="scientific">Bacteroides cellulosilyticus</name>
    <dbReference type="NCBI Taxonomy" id="246787"/>
    <lineage>
        <taxon>Bacteria</taxon>
        <taxon>Pseudomonadati</taxon>
        <taxon>Bacteroidota</taxon>
        <taxon>Bacteroidia</taxon>
        <taxon>Bacteroidales</taxon>
        <taxon>Bacteroidaceae</taxon>
        <taxon>Bacteroides</taxon>
    </lineage>
</organism>
<dbReference type="GeneID" id="66310181"/>
<evidence type="ECO:0000256" key="3">
    <source>
        <dbReference type="ARBA" id="ARBA00023295"/>
    </source>
</evidence>
<dbReference type="Pfam" id="PF17851">
    <property type="entry name" value="GH43_C2"/>
    <property type="match status" value="1"/>
</dbReference>
<evidence type="ECO:0000256" key="2">
    <source>
        <dbReference type="ARBA" id="ARBA00022801"/>
    </source>
</evidence>
<dbReference type="PANTHER" id="PTHR42812:SF2">
    <property type="entry name" value="XYLOSIDASE_ARABINOSIDASE"/>
    <property type="match status" value="1"/>
</dbReference>
<proteinExistence type="inferred from homology"/>
<dbReference type="InterPro" id="IPR023296">
    <property type="entry name" value="Glyco_hydro_beta-prop_sf"/>
</dbReference>
<dbReference type="SUPFAM" id="SSF49899">
    <property type="entry name" value="Concanavalin A-like lectins/glucanases"/>
    <property type="match status" value="1"/>
</dbReference>
<keyword evidence="2 6" id="KW-0378">Hydrolase</keyword>
<feature type="active site" description="Proton donor" evidence="4">
    <location>
        <position position="191"/>
    </location>
</feature>
<dbReference type="InterPro" id="IPR006710">
    <property type="entry name" value="Glyco_hydro_43"/>
</dbReference>
<evidence type="ECO:0000313" key="9">
    <source>
        <dbReference type="Proteomes" id="UP000448877"/>
    </source>
</evidence>
<dbReference type="SUPFAM" id="SSF75005">
    <property type="entry name" value="Arabinanase/levansucrase/invertase"/>
    <property type="match status" value="1"/>
</dbReference>
<dbReference type="Gene3D" id="2.115.10.20">
    <property type="entry name" value="Glycosyl hydrolase domain, family 43"/>
    <property type="match status" value="1"/>
</dbReference>
<dbReference type="InterPro" id="IPR013320">
    <property type="entry name" value="ConA-like_dom_sf"/>
</dbReference>
<protein>
    <submittedName>
        <fullName evidence="8">Family 43 glycosylhydrolase</fullName>
    </submittedName>
</protein>
<name>A0A108TDD5_9BACE</name>
<dbReference type="PANTHER" id="PTHR42812">
    <property type="entry name" value="BETA-XYLOSIDASE"/>
    <property type="match status" value="1"/>
</dbReference>
<evidence type="ECO:0000256" key="5">
    <source>
        <dbReference type="PIRSR" id="PIRSR606710-2"/>
    </source>
</evidence>
<evidence type="ECO:0000313" key="8">
    <source>
        <dbReference type="EMBL" id="KAA5414534.1"/>
    </source>
</evidence>
<reference evidence="8 9" key="1">
    <citation type="journal article" date="2019" name="Nat. Med.">
        <title>A library of human gut bacterial isolates paired with longitudinal multiomics data enables mechanistic microbiome research.</title>
        <authorList>
            <person name="Poyet M."/>
            <person name="Groussin M."/>
            <person name="Gibbons S.M."/>
            <person name="Avila-Pacheco J."/>
            <person name="Jiang X."/>
            <person name="Kearney S.M."/>
            <person name="Perrotta A.R."/>
            <person name="Berdy B."/>
            <person name="Zhao S."/>
            <person name="Lieberman T.D."/>
            <person name="Swanson P.K."/>
            <person name="Smith M."/>
            <person name="Roesemann S."/>
            <person name="Alexander J.E."/>
            <person name="Rich S.A."/>
            <person name="Livny J."/>
            <person name="Vlamakis H."/>
            <person name="Clish C."/>
            <person name="Bullock K."/>
            <person name="Deik A."/>
            <person name="Scott J."/>
            <person name="Pierce K.A."/>
            <person name="Xavier R.J."/>
            <person name="Alm E.J."/>
        </authorList>
    </citation>
    <scope>NUCLEOTIDE SEQUENCE [LARGE SCALE GENOMIC DNA]</scope>
    <source>
        <strain evidence="8 9">BIOML-A6</strain>
    </source>
</reference>
<dbReference type="InterPro" id="IPR041542">
    <property type="entry name" value="GH43_C2"/>
</dbReference>